<dbReference type="AlphaFoldDB" id="A0ABD2APY7"/>
<gene>
    <name evidence="1" type="ORF">V1478_009544</name>
</gene>
<accession>A0ABD2APY7</accession>
<comment type="caution">
    <text evidence="1">The sequence shown here is derived from an EMBL/GenBank/DDBJ whole genome shotgun (WGS) entry which is preliminary data.</text>
</comment>
<proteinExistence type="predicted"/>
<dbReference type="EMBL" id="JAUDFV010000141">
    <property type="protein sequence ID" value="KAL2722681.1"/>
    <property type="molecule type" value="Genomic_DNA"/>
</dbReference>
<keyword evidence="2" id="KW-1185">Reference proteome</keyword>
<dbReference type="Proteomes" id="UP001607302">
    <property type="component" value="Unassembled WGS sequence"/>
</dbReference>
<organism evidence="1 2">
    <name type="scientific">Vespula squamosa</name>
    <name type="common">Southern yellow jacket</name>
    <name type="synonym">Wasp</name>
    <dbReference type="NCBI Taxonomy" id="30214"/>
    <lineage>
        <taxon>Eukaryota</taxon>
        <taxon>Metazoa</taxon>
        <taxon>Ecdysozoa</taxon>
        <taxon>Arthropoda</taxon>
        <taxon>Hexapoda</taxon>
        <taxon>Insecta</taxon>
        <taxon>Pterygota</taxon>
        <taxon>Neoptera</taxon>
        <taxon>Endopterygota</taxon>
        <taxon>Hymenoptera</taxon>
        <taxon>Apocrita</taxon>
        <taxon>Aculeata</taxon>
        <taxon>Vespoidea</taxon>
        <taxon>Vespidae</taxon>
        <taxon>Vespinae</taxon>
        <taxon>Vespula</taxon>
    </lineage>
</organism>
<evidence type="ECO:0000313" key="1">
    <source>
        <dbReference type="EMBL" id="KAL2722681.1"/>
    </source>
</evidence>
<evidence type="ECO:0000313" key="2">
    <source>
        <dbReference type="Proteomes" id="UP001607302"/>
    </source>
</evidence>
<protein>
    <submittedName>
        <fullName evidence="1">Uncharacterized protein</fullName>
    </submittedName>
</protein>
<name>A0ABD2APY7_VESSQ</name>
<reference evidence="1 2" key="1">
    <citation type="journal article" date="2024" name="Ann. Entomol. Soc. Am.">
        <title>Genomic analyses of the southern and eastern yellowjacket wasps (Hymenoptera: Vespidae) reveal evolutionary signatures of social life.</title>
        <authorList>
            <person name="Catto M.A."/>
            <person name="Caine P.B."/>
            <person name="Orr S.E."/>
            <person name="Hunt B.G."/>
            <person name="Goodisman M.A.D."/>
        </authorList>
    </citation>
    <scope>NUCLEOTIDE SEQUENCE [LARGE SCALE GENOMIC DNA]</scope>
    <source>
        <strain evidence="1">233</strain>
        <tissue evidence="1">Head and thorax</tissue>
    </source>
</reference>
<sequence>MKQFTRKKNETTTDSSASALRKIYFTYLDLFLAYDANVVPGDAYSIGRLTLCSLLNAERQRRRPPARMG</sequence>